<proteinExistence type="predicted"/>
<name>A0A6M3JTJ1_9ZZZZ</name>
<accession>A0A6M3JTJ1</accession>
<reference evidence="1" key="1">
    <citation type="submission" date="2020-03" db="EMBL/GenBank/DDBJ databases">
        <title>The deep terrestrial virosphere.</title>
        <authorList>
            <person name="Holmfeldt K."/>
            <person name="Nilsson E."/>
            <person name="Simone D."/>
            <person name="Lopez-Fernandez M."/>
            <person name="Wu X."/>
            <person name="de Brujin I."/>
            <person name="Lundin D."/>
            <person name="Andersson A."/>
            <person name="Bertilsson S."/>
            <person name="Dopson M."/>
        </authorList>
    </citation>
    <scope>NUCLEOTIDE SEQUENCE</scope>
    <source>
        <strain evidence="1">MM415A02747</strain>
    </source>
</reference>
<evidence type="ECO:0000313" key="1">
    <source>
        <dbReference type="EMBL" id="QJA72481.1"/>
    </source>
</evidence>
<dbReference type="AlphaFoldDB" id="A0A6M3JTJ1"/>
<protein>
    <submittedName>
        <fullName evidence="1">Putative structural protein</fullName>
    </submittedName>
</protein>
<gene>
    <name evidence="1" type="ORF">MM415A02747_0007</name>
</gene>
<sequence>MANVDRPHGLTPVGHLLGLPWNGALRRCLVDADYATALYIGDPVDIDTTLVNKDATAKRQTVMIATAGNASGIYGVIVGMDPIRTDLSKQYIPGSTGGYVYVCCDPYVIFRVQDNGGAVPTYVFPGQTCNLASGTGSTRTGLSGWEMSTTTGTTDDDQLLILNMADIEDNELAVNAEWDVLINTHRLKPNSTGAGIAVGCIGVTSA</sequence>
<organism evidence="1">
    <name type="scientific">viral metagenome</name>
    <dbReference type="NCBI Taxonomy" id="1070528"/>
    <lineage>
        <taxon>unclassified sequences</taxon>
        <taxon>metagenomes</taxon>
        <taxon>organismal metagenomes</taxon>
    </lineage>
</organism>
<dbReference type="EMBL" id="MT141954">
    <property type="protein sequence ID" value="QJA72481.1"/>
    <property type="molecule type" value="Genomic_DNA"/>
</dbReference>